<keyword evidence="1" id="KW-0472">Membrane</keyword>
<keyword evidence="1" id="KW-0812">Transmembrane</keyword>
<accession>A0ABY7NTQ8</accession>
<organism evidence="2 3">
    <name type="scientific">Sphingomonas abietis</name>
    <dbReference type="NCBI Taxonomy" id="3012344"/>
    <lineage>
        <taxon>Bacteria</taxon>
        <taxon>Pseudomonadati</taxon>
        <taxon>Pseudomonadota</taxon>
        <taxon>Alphaproteobacteria</taxon>
        <taxon>Sphingomonadales</taxon>
        <taxon>Sphingomonadaceae</taxon>
        <taxon>Sphingomonas</taxon>
    </lineage>
</organism>
<feature type="transmembrane region" description="Helical" evidence="1">
    <location>
        <begin position="47"/>
        <end position="64"/>
    </location>
</feature>
<evidence type="ECO:0000313" key="3">
    <source>
        <dbReference type="Proteomes" id="UP001210865"/>
    </source>
</evidence>
<dbReference type="EMBL" id="CP115174">
    <property type="protein sequence ID" value="WBO23324.1"/>
    <property type="molecule type" value="Genomic_DNA"/>
</dbReference>
<name>A0ABY7NTQ8_9SPHN</name>
<reference evidence="2 3" key="1">
    <citation type="submission" date="2022-12" db="EMBL/GenBank/DDBJ databases">
        <title>Sphingomonas abieness sp. nov., an endophytic bacterium isolated from Abies koreana.</title>
        <authorList>
            <person name="Jiang L."/>
            <person name="Lee J."/>
        </authorList>
    </citation>
    <scope>NUCLEOTIDE SEQUENCE [LARGE SCALE GENOMIC DNA]</scope>
    <source>
        <strain evidence="3">PAMB 00755</strain>
    </source>
</reference>
<proteinExistence type="predicted"/>
<evidence type="ECO:0000313" key="2">
    <source>
        <dbReference type="EMBL" id="WBO23324.1"/>
    </source>
</evidence>
<evidence type="ECO:0000256" key="1">
    <source>
        <dbReference type="SAM" id="Phobius"/>
    </source>
</evidence>
<gene>
    <name evidence="2" type="ORF">PBT88_04085</name>
</gene>
<keyword evidence="3" id="KW-1185">Reference proteome</keyword>
<protein>
    <submittedName>
        <fullName evidence="2">Uncharacterized protein</fullName>
    </submittedName>
</protein>
<dbReference type="Proteomes" id="UP001210865">
    <property type="component" value="Chromosome"/>
</dbReference>
<keyword evidence="1" id="KW-1133">Transmembrane helix</keyword>
<dbReference type="RefSeq" id="WP_270077959.1">
    <property type="nucleotide sequence ID" value="NZ_CP115174.1"/>
</dbReference>
<sequence>MALATAIGLGMIAAVGFPFIAERAGVDFDGLLTGELVRIPIGGIELHWSWLIFCVVTLVAWGSLKAAESK</sequence>